<dbReference type="EMBL" id="JAVREK010000008">
    <property type="protein sequence ID" value="MDT0302455.1"/>
    <property type="molecule type" value="Genomic_DNA"/>
</dbReference>
<comment type="caution">
    <text evidence="1">The sequence shown here is derived from an EMBL/GenBank/DDBJ whole genome shotgun (WGS) entry which is preliminary data.</text>
</comment>
<sequence>MNCFPLSISTSEGTPKRRIASMRIRRETGDPIGEATTLNGLGPAHLRSRRLDKARMHFEQSLAIARRFGERRWEGIAWGNLADTLVDLGDRDHWHLAVSLEHLAAALEAAGDEAQQRWDEALGR</sequence>
<keyword evidence="2" id="KW-1185">Reference proteome</keyword>
<evidence type="ECO:0000313" key="2">
    <source>
        <dbReference type="Proteomes" id="UP001183226"/>
    </source>
</evidence>
<dbReference type="InterPro" id="IPR011990">
    <property type="entry name" value="TPR-like_helical_dom_sf"/>
</dbReference>
<dbReference type="Gene3D" id="1.25.40.10">
    <property type="entry name" value="Tetratricopeptide repeat domain"/>
    <property type="match status" value="1"/>
</dbReference>
<evidence type="ECO:0000313" key="1">
    <source>
        <dbReference type="EMBL" id="MDT0302455.1"/>
    </source>
</evidence>
<dbReference type="SUPFAM" id="SSF48452">
    <property type="entry name" value="TPR-like"/>
    <property type="match status" value="1"/>
</dbReference>
<protein>
    <submittedName>
        <fullName evidence="1">Tetratricopeptide repeat protein</fullName>
    </submittedName>
</protein>
<reference evidence="2" key="1">
    <citation type="submission" date="2023-07" db="EMBL/GenBank/DDBJ databases">
        <title>30 novel species of actinomycetes from the DSMZ collection.</title>
        <authorList>
            <person name="Nouioui I."/>
        </authorList>
    </citation>
    <scope>NUCLEOTIDE SEQUENCE [LARGE SCALE GENOMIC DNA]</scope>
    <source>
        <strain evidence="2">DSM 45055</strain>
    </source>
</reference>
<dbReference type="Pfam" id="PF13424">
    <property type="entry name" value="TPR_12"/>
    <property type="match status" value="1"/>
</dbReference>
<organism evidence="1 2">
    <name type="scientific">Streptomonospora wellingtoniae</name>
    <dbReference type="NCBI Taxonomy" id="3075544"/>
    <lineage>
        <taxon>Bacteria</taxon>
        <taxon>Bacillati</taxon>
        <taxon>Actinomycetota</taxon>
        <taxon>Actinomycetes</taxon>
        <taxon>Streptosporangiales</taxon>
        <taxon>Nocardiopsidaceae</taxon>
        <taxon>Streptomonospora</taxon>
    </lineage>
</organism>
<dbReference type="Proteomes" id="UP001183226">
    <property type="component" value="Unassembled WGS sequence"/>
</dbReference>
<gene>
    <name evidence="1" type="ORF">RM446_10080</name>
</gene>
<proteinExistence type="predicted"/>
<accession>A0ABU2KT44</accession>
<name>A0ABU2KT44_9ACTN</name>
<dbReference type="RefSeq" id="WP_311544938.1">
    <property type="nucleotide sequence ID" value="NZ_JAVREK010000008.1"/>
</dbReference>